<dbReference type="GO" id="GO:0016787">
    <property type="term" value="F:hydrolase activity"/>
    <property type="evidence" value="ECO:0007669"/>
    <property type="project" value="UniProtKB-KW"/>
</dbReference>
<reference evidence="4 5" key="1">
    <citation type="submission" date="2018-02" db="EMBL/GenBank/DDBJ databases">
        <title>Genomic Encyclopedia of Archaeal and Bacterial Type Strains, Phase II (KMG-II): from individual species to whole genera.</title>
        <authorList>
            <person name="Goeker M."/>
        </authorList>
    </citation>
    <scope>NUCLEOTIDE SEQUENCE [LARGE SCALE GENOMIC DNA]</scope>
    <source>
        <strain evidence="4 5">DSM 3808</strain>
    </source>
</reference>
<evidence type="ECO:0000256" key="2">
    <source>
        <dbReference type="ARBA" id="ARBA00022801"/>
    </source>
</evidence>
<comment type="caution">
    <text evidence="4">The sequence shown here is derived from an EMBL/GenBank/DDBJ whole genome shotgun (WGS) entry which is preliminary data.</text>
</comment>
<organism evidence="4 5">
    <name type="scientific">Lacrimispora xylanisolvens</name>
    <dbReference type="NCBI Taxonomy" id="384636"/>
    <lineage>
        <taxon>Bacteria</taxon>
        <taxon>Bacillati</taxon>
        <taxon>Bacillota</taxon>
        <taxon>Clostridia</taxon>
        <taxon>Lachnospirales</taxon>
        <taxon>Lachnospiraceae</taxon>
        <taxon>Lacrimispora</taxon>
    </lineage>
</organism>
<dbReference type="AlphaFoldDB" id="A0A2S6HWI7"/>
<dbReference type="InterPro" id="IPR013830">
    <property type="entry name" value="SGNH_hydro"/>
</dbReference>
<accession>A0A2S6HWI7</accession>
<name>A0A2S6HWI7_9FIRM</name>
<dbReference type="OrthoDB" id="9804686at2"/>
<evidence type="ECO:0000259" key="3">
    <source>
        <dbReference type="Pfam" id="PF13472"/>
    </source>
</evidence>
<dbReference type="PANTHER" id="PTHR43695">
    <property type="entry name" value="PUTATIVE (AFU_ORTHOLOGUE AFUA_2G17250)-RELATED"/>
    <property type="match status" value="1"/>
</dbReference>
<dbReference type="InterPro" id="IPR036514">
    <property type="entry name" value="SGNH_hydro_sf"/>
</dbReference>
<keyword evidence="5" id="KW-1185">Reference proteome</keyword>
<dbReference type="Gene3D" id="3.40.50.1110">
    <property type="entry name" value="SGNH hydrolase"/>
    <property type="match status" value="1"/>
</dbReference>
<sequence>MAAIFYAGDSTVKFNKASTYPQTGISQAMLLYLADGVEMKSYAQNGRSTKSFLDEGRLALMEKEMKEGDYLFIQFGHNDEKDDPARHTDPDTTFKENLMKFIQAARENGAYPVLITPIARRHFNDQGKFLPGSHGAYPEAVRQTGKEAGVPVIDLTAITETYLNAVGDLASKAYFMWPGDNTHLKPEGAVIMAGFLSEELRKLGSPYADLLDSKNVVIENQGLDVS</sequence>
<gene>
    <name evidence="4" type="ORF">BXY41_10254</name>
</gene>
<dbReference type="CDD" id="cd01821">
    <property type="entry name" value="Rhamnogalacturan_acetylesterase_like"/>
    <property type="match status" value="1"/>
</dbReference>
<dbReference type="Pfam" id="PF13472">
    <property type="entry name" value="Lipase_GDSL_2"/>
    <property type="match status" value="1"/>
</dbReference>
<evidence type="ECO:0000313" key="4">
    <source>
        <dbReference type="EMBL" id="PPK82366.1"/>
    </source>
</evidence>
<protein>
    <submittedName>
        <fullName evidence="4">Lysophospholipase L1-like esterase</fullName>
    </submittedName>
</protein>
<evidence type="ECO:0000313" key="5">
    <source>
        <dbReference type="Proteomes" id="UP000237749"/>
    </source>
</evidence>
<proteinExistence type="inferred from homology"/>
<dbReference type="InterPro" id="IPR037459">
    <property type="entry name" value="RhgT-like"/>
</dbReference>
<keyword evidence="2" id="KW-0378">Hydrolase</keyword>
<dbReference type="SUPFAM" id="SSF52266">
    <property type="entry name" value="SGNH hydrolase"/>
    <property type="match status" value="1"/>
</dbReference>
<evidence type="ECO:0000256" key="1">
    <source>
        <dbReference type="ARBA" id="ARBA00008668"/>
    </source>
</evidence>
<dbReference type="PANTHER" id="PTHR43695:SF1">
    <property type="entry name" value="RHAMNOGALACTURONAN ACETYLESTERASE"/>
    <property type="match status" value="1"/>
</dbReference>
<comment type="similarity">
    <text evidence="1">Belongs to the 'GDSL' lipolytic enzyme family.</text>
</comment>
<dbReference type="EMBL" id="PTJA01000002">
    <property type="protein sequence ID" value="PPK82366.1"/>
    <property type="molecule type" value="Genomic_DNA"/>
</dbReference>
<dbReference type="Proteomes" id="UP000237749">
    <property type="component" value="Unassembled WGS sequence"/>
</dbReference>
<feature type="domain" description="SGNH hydrolase-type esterase" evidence="3">
    <location>
        <begin position="39"/>
        <end position="189"/>
    </location>
</feature>